<dbReference type="FunFam" id="3.40.605.10:FF:000004">
    <property type="entry name" value="Aldehyde dehydrogenase"/>
    <property type="match status" value="1"/>
</dbReference>
<dbReference type="GO" id="GO:0004029">
    <property type="term" value="F:aldehyde dehydrogenase (NAD+) activity"/>
    <property type="evidence" value="ECO:0007669"/>
    <property type="project" value="TreeGrafter"/>
</dbReference>
<evidence type="ECO:0000313" key="10">
    <source>
        <dbReference type="Proteomes" id="UP000318017"/>
    </source>
</evidence>
<dbReference type="InterPro" id="IPR012394">
    <property type="entry name" value="Aldehyde_DH_NAD(P)"/>
</dbReference>
<keyword evidence="3" id="KW-0520">NAD</keyword>
<keyword evidence="2 4" id="KW-0560">Oxidoreductase</keyword>
<dbReference type="InterPro" id="IPR029510">
    <property type="entry name" value="Ald_DH_CS_GLU"/>
</dbReference>
<proteinExistence type="inferred from homology"/>
<dbReference type="Gene3D" id="3.40.605.10">
    <property type="entry name" value="Aldehyde Dehydrogenase, Chain A, domain 1"/>
    <property type="match status" value="1"/>
</dbReference>
<evidence type="ECO:0000313" key="9">
    <source>
        <dbReference type="EMBL" id="QDV23192.1"/>
    </source>
</evidence>
<dbReference type="PIRSF" id="PIRSF036492">
    <property type="entry name" value="ALDH"/>
    <property type="match status" value="1"/>
</dbReference>
<dbReference type="RefSeq" id="WP_145075859.1">
    <property type="nucleotide sequence ID" value="NZ_CP036298.1"/>
</dbReference>
<dbReference type="OrthoDB" id="9762913at2"/>
<evidence type="ECO:0000259" key="8">
    <source>
        <dbReference type="Pfam" id="PF00171"/>
    </source>
</evidence>
<dbReference type="Pfam" id="PF00171">
    <property type="entry name" value="Aldedh"/>
    <property type="match status" value="1"/>
</dbReference>
<dbReference type="Gene3D" id="3.40.309.10">
    <property type="entry name" value="Aldehyde Dehydrogenase, Chain A, domain 2"/>
    <property type="match status" value="1"/>
</dbReference>
<dbReference type="PROSITE" id="PS00687">
    <property type="entry name" value="ALDEHYDE_DEHYDR_GLU"/>
    <property type="match status" value="1"/>
</dbReference>
<dbReference type="InterPro" id="IPR016161">
    <property type="entry name" value="Ald_DH/histidinol_DH"/>
</dbReference>
<keyword evidence="10" id="KW-1185">Reference proteome</keyword>
<dbReference type="SUPFAM" id="SSF53720">
    <property type="entry name" value="ALDH-like"/>
    <property type="match status" value="1"/>
</dbReference>
<evidence type="ECO:0000256" key="1">
    <source>
        <dbReference type="ARBA" id="ARBA00009986"/>
    </source>
</evidence>
<comment type="similarity">
    <text evidence="1 4 7">Belongs to the aldehyde dehydrogenase family.</text>
</comment>
<dbReference type="CDD" id="cd07133">
    <property type="entry name" value="ALDH_CALDH_CalB"/>
    <property type="match status" value="1"/>
</dbReference>
<sequence>MNDPKSMCQLQRLLLAQQAEFRRQVPDYRKRLWALAELRRVLRQRQNELVRAISEDFGGRSPEETLALEMFPLYEQIRHTRSHLKGWMRQKRVRSSWYLMPSRAFVQYQPLGVVGVMGAWNYQLLLSLGPVVEAMAAGNHVMIKPSEVTPRSAELIRQIIAETFAPEYVTCVTGDTKMSARFSSLPFDHLFFTGSTRVGKIIMRAAAENLTPVTLELGGKSPAILHESYPLSRAVPRLMTGKLYNAGQTCVAPDYLFIREGQEAALEDQVRRDVAKLYPRLVDNPDYTRIVSRDRYRRLKSYADDARAKGGRLVVLASAQERGTPENKVFPPTLIFSATDEMLVMQEEIFGPMLPVLTYKTIDHAIAYVNDHPKPLALYYFDQNRSRVKHLLDHTFSGGVTVNDCMFHLGQHHLPFGGVGASGMGQYHGHDGFVTFSKKRGVMVQRAVASTSLFKAPFDRSKKTMIHLLLRLAMR</sequence>
<organism evidence="9 10">
    <name type="scientific">Aureliella helgolandensis</name>
    <dbReference type="NCBI Taxonomy" id="2527968"/>
    <lineage>
        <taxon>Bacteria</taxon>
        <taxon>Pseudomonadati</taxon>
        <taxon>Planctomycetota</taxon>
        <taxon>Planctomycetia</taxon>
        <taxon>Pirellulales</taxon>
        <taxon>Pirellulaceae</taxon>
        <taxon>Aureliella</taxon>
    </lineage>
</organism>
<dbReference type="PROSITE" id="PS00070">
    <property type="entry name" value="ALDEHYDE_DEHYDR_CYS"/>
    <property type="match status" value="1"/>
</dbReference>
<dbReference type="PANTHER" id="PTHR43570">
    <property type="entry name" value="ALDEHYDE DEHYDROGENASE"/>
    <property type="match status" value="1"/>
</dbReference>
<feature type="active site" evidence="5 6">
    <location>
        <position position="216"/>
    </location>
</feature>
<evidence type="ECO:0000256" key="3">
    <source>
        <dbReference type="ARBA" id="ARBA00023027"/>
    </source>
</evidence>
<feature type="active site" evidence="5">
    <location>
        <position position="250"/>
    </location>
</feature>
<dbReference type="AlphaFoldDB" id="A0A518G3M0"/>
<evidence type="ECO:0000256" key="2">
    <source>
        <dbReference type="ARBA" id="ARBA00023002"/>
    </source>
</evidence>
<evidence type="ECO:0000256" key="5">
    <source>
        <dbReference type="PIRSR" id="PIRSR036492-1"/>
    </source>
</evidence>
<dbReference type="InterPro" id="IPR016160">
    <property type="entry name" value="Ald_DH_CS_CYS"/>
</dbReference>
<dbReference type="Proteomes" id="UP000318017">
    <property type="component" value="Chromosome"/>
</dbReference>
<dbReference type="EMBL" id="CP036298">
    <property type="protein sequence ID" value="QDV23192.1"/>
    <property type="molecule type" value="Genomic_DNA"/>
</dbReference>
<dbReference type="GO" id="GO:0005737">
    <property type="term" value="C:cytoplasm"/>
    <property type="evidence" value="ECO:0007669"/>
    <property type="project" value="TreeGrafter"/>
</dbReference>
<evidence type="ECO:0000256" key="6">
    <source>
        <dbReference type="PROSITE-ProRule" id="PRU10007"/>
    </source>
</evidence>
<gene>
    <name evidence="9" type="primary">calB</name>
    <name evidence="9" type="ORF">Q31a_14900</name>
</gene>
<dbReference type="PANTHER" id="PTHR43570:SF20">
    <property type="entry name" value="ALDEHYDE DEHYDROGENASE ALDX-RELATED"/>
    <property type="match status" value="1"/>
</dbReference>
<feature type="domain" description="Aldehyde dehydrogenase" evidence="8">
    <location>
        <begin position="28"/>
        <end position="438"/>
    </location>
</feature>
<evidence type="ECO:0000256" key="7">
    <source>
        <dbReference type="RuleBase" id="RU003345"/>
    </source>
</evidence>
<dbReference type="InterPro" id="IPR016162">
    <property type="entry name" value="Ald_DH_N"/>
</dbReference>
<name>A0A518G3M0_9BACT</name>
<reference evidence="9 10" key="1">
    <citation type="submission" date="2019-02" db="EMBL/GenBank/DDBJ databases">
        <title>Deep-cultivation of Planctomycetes and their phenomic and genomic characterization uncovers novel biology.</title>
        <authorList>
            <person name="Wiegand S."/>
            <person name="Jogler M."/>
            <person name="Boedeker C."/>
            <person name="Pinto D."/>
            <person name="Vollmers J."/>
            <person name="Rivas-Marin E."/>
            <person name="Kohn T."/>
            <person name="Peeters S.H."/>
            <person name="Heuer A."/>
            <person name="Rast P."/>
            <person name="Oberbeckmann S."/>
            <person name="Bunk B."/>
            <person name="Jeske O."/>
            <person name="Meyerdierks A."/>
            <person name="Storesund J.E."/>
            <person name="Kallscheuer N."/>
            <person name="Luecker S."/>
            <person name="Lage O.M."/>
            <person name="Pohl T."/>
            <person name="Merkel B.J."/>
            <person name="Hornburger P."/>
            <person name="Mueller R.-W."/>
            <person name="Bruemmer F."/>
            <person name="Labrenz M."/>
            <person name="Spormann A.M."/>
            <person name="Op den Camp H."/>
            <person name="Overmann J."/>
            <person name="Amann R."/>
            <person name="Jetten M.S.M."/>
            <person name="Mascher T."/>
            <person name="Medema M.H."/>
            <person name="Devos D.P."/>
            <person name="Kaster A.-K."/>
            <person name="Ovreas L."/>
            <person name="Rohde M."/>
            <person name="Galperin M.Y."/>
            <person name="Jogler C."/>
        </authorList>
    </citation>
    <scope>NUCLEOTIDE SEQUENCE [LARGE SCALE GENOMIC DNA]</scope>
    <source>
        <strain evidence="9 10">Q31a</strain>
    </source>
</reference>
<protein>
    <recommendedName>
        <fullName evidence="4">Aldehyde dehydrogenase</fullName>
    </recommendedName>
</protein>
<dbReference type="KEGG" id="ahel:Q31a_14900"/>
<dbReference type="GO" id="GO:0006081">
    <property type="term" value="P:aldehyde metabolic process"/>
    <property type="evidence" value="ECO:0007669"/>
    <property type="project" value="InterPro"/>
</dbReference>
<dbReference type="InterPro" id="IPR016163">
    <property type="entry name" value="Ald_DH_C"/>
</dbReference>
<dbReference type="InterPro" id="IPR015590">
    <property type="entry name" value="Aldehyde_DH_dom"/>
</dbReference>
<evidence type="ECO:0000256" key="4">
    <source>
        <dbReference type="PIRNR" id="PIRNR036492"/>
    </source>
</evidence>
<accession>A0A518G3M0</accession>